<feature type="transmembrane region" description="Helical" evidence="1">
    <location>
        <begin position="179"/>
        <end position="196"/>
    </location>
</feature>
<evidence type="ECO:0000256" key="1">
    <source>
        <dbReference type="SAM" id="Phobius"/>
    </source>
</evidence>
<organism evidence="2 3">
    <name type="scientific">Aquicella lusitana</name>
    <dbReference type="NCBI Taxonomy" id="254246"/>
    <lineage>
        <taxon>Bacteria</taxon>
        <taxon>Pseudomonadati</taxon>
        <taxon>Pseudomonadota</taxon>
        <taxon>Gammaproteobacteria</taxon>
        <taxon>Legionellales</taxon>
        <taxon>Coxiellaceae</taxon>
        <taxon>Aquicella</taxon>
    </lineage>
</organism>
<evidence type="ECO:0008006" key="4">
    <source>
        <dbReference type="Google" id="ProtNLM"/>
    </source>
</evidence>
<feature type="transmembrane region" description="Helical" evidence="1">
    <location>
        <begin position="259"/>
        <end position="282"/>
    </location>
</feature>
<evidence type="ECO:0000313" key="3">
    <source>
        <dbReference type="Proteomes" id="UP000254720"/>
    </source>
</evidence>
<feature type="transmembrane region" description="Helical" evidence="1">
    <location>
        <begin position="70"/>
        <end position="89"/>
    </location>
</feature>
<protein>
    <recommendedName>
        <fullName evidence="4">Glycosyltransferase RgtA/B/C/D-like domain-containing protein</fullName>
    </recommendedName>
</protein>
<feature type="transmembrane region" description="Helical" evidence="1">
    <location>
        <begin position="96"/>
        <end position="112"/>
    </location>
</feature>
<keyword evidence="3" id="KW-1185">Reference proteome</keyword>
<sequence length="633" mass="73565">MAFPYKNFSLDTEKGYLLCTVGLVLLYIGFEFFYISHAGLLRDEFWFGHHVYQYVHHLPYRDFLPYKPVLGYYLLSIPLYFSTSAFAPLYYIKYEIALINVFFILITTRWLMRFFQPQAVFLTLIILCASQFFMIHSAQLRVDMLSSWLGLISLLLILSNRTIMAGVMMAIAFLVSQKALWFFAATNAAFILYWISASRYRETCWRMVKFNLAIILPVLAYVLGWAHYSSLSSVLQSVFYEGYTQSKITWYRQIYYECWQVILSSGSLFILLWPLTWLSLCVRTDDETIYKRRLFIAFYSTVMMILILSYQQAFPYNMVFCIPVFFVLYADFFSWLFMLFRHPSAFTSFLSKRQLFWFISVYCILTVSVMIAMGLPSAYFQTLLIPVSLGLLIYRRQHSTFYPSLILIPVLFAGIVYPLMATSISALTHSLYGGYQKRNIEVASDLLVDGGDYFAGSPLLYQKNQAIPGLMNLIGPAIDYLYHPSPDLLPILIPSLYLTPRTPEQILHDLKTKPVKFYINNNRIEALPAAIQRYLFSQYQHFWGSIFLYAPLVPASDNAFLLKFAGTYQLTGPRAAKVYIDNKRYQPGDKIALTAGQHSTRSDRAYRLKYLPEHKLQLDPKYQYYAREMLGST</sequence>
<dbReference type="Proteomes" id="UP000254720">
    <property type="component" value="Unassembled WGS sequence"/>
</dbReference>
<feature type="transmembrane region" description="Helical" evidence="1">
    <location>
        <begin position="378"/>
        <end position="394"/>
    </location>
</feature>
<proteinExistence type="predicted"/>
<evidence type="ECO:0000313" key="2">
    <source>
        <dbReference type="EMBL" id="RDI46895.1"/>
    </source>
</evidence>
<accession>A0A370GT90</accession>
<dbReference type="EMBL" id="QQAX01000004">
    <property type="protein sequence ID" value="RDI46895.1"/>
    <property type="molecule type" value="Genomic_DNA"/>
</dbReference>
<feature type="transmembrane region" description="Helical" evidence="1">
    <location>
        <begin position="355"/>
        <end position="372"/>
    </location>
</feature>
<keyword evidence="1" id="KW-0472">Membrane</keyword>
<reference evidence="2 3" key="1">
    <citation type="submission" date="2018-07" db="EMBL/GenBank/DDBJ databases">
        <title>Genomic Encyclopedia of Type Strains, Phase IV (KMG-IV): sequencing the most valuable type-strain genomes for metagenomic binning, comparative biology and taxonomic classification.</title>
        <authorList>
            <person name="Goeker M."/>
        </authorList>
    </citation>
    <scope>NUCLEOTIDE SEQUENCE [LARGE SCALE GENOMIC DNA]</scope>
    <source>
        <strain evidence="2 3">DSM 16500</strain>
    </source>
</reference>
<keyword evidence="1" id="KW-1133">Transmembrane helix</keyword>
<feature type="transmembrane region" description="Helical" evidence="1">
    <location>
        <begin position="294"/>
        <end position="310"/>
    </location>
</feature>
<dbReference type="AlphaFoldDB" id="A0A370GT90"/>
<comment type="caution">
    <text evidence="2">The sequence shown here is derived from an EMBL/GenBank/DDBJ whole genome shotgun (WGS) entry which is preliminary data.</text>
</comment>
<feature type="transmembrane region" description="Helical" evidence="1">
    <location>
        <begin position="208"/>
        <end position="228"/>
    </location>
</feature>
<feature type="transmembrane region" description="Helical" evidence="1">
    <location>
        <begin position="118"/>
        <end position="136"/>
    </location>
</feature>
<keyword evidence="1" id="KW-0812">Transmembrane</keyword>
<dbReference type="OrthoDB" id="5662775at2"/>
<gene>
    <name evidence="2" type="ORF">C8D86_10417</name>
</gene>
<feature type="transmembrane region" description="Helical" evidence="1">
    <location>
        <begin position="15"/>
        <end position="35"/>
    </location>
</feature>
<dbReference type="RefSeq" id="WP_114833667.1">
    <property type="nucleotide sequence ID" value="NZ_LR699114.1"/>
</dbReference>
<feature type="transmembrane region" description="Helical" evidence="1">
    <location>
        <begin position="148"/>
        <end position="173"/>
    </location>
</feature>
<feature type="transmembrane region" description="Helical" evidence="1">
    <location>
        <begin position="316"/>
        <end position="340"/>
    </location>
</feature>
<name>A0A370GT90_9COXI</name>
<feature type="transmembrane region" description="Helical" evidence="1">
    <location>
        <begin position="401"/>
        <end position="420"/>
    </location>
</feature>